<dbReference type="InterPro" id="IPR002110">
    <property type="entry name" value="Ankyrin_rpt"/>
</dbReference>
<accession>A0AAD5SAG6</accession>
<dbReference type="InterPro" id="IPR036770">
    <property type="entry name" value="Ankyrin_rpt-contain_sf"/>
</dbReference>
<name>A0AAD5SAG6_9FUNG</name>
<keyword evidence="1" id="KW-0040">ANK repeat</keyword>
<evidence type="ECO:0000313" key="3">
    <source>
        <dbReference type="Proteomes" id="UP001212841"/>
    </source>
</evidence>
<comment type="caution">
    <text evidence="2">The sequence shown here is derived from an EMBL/GenBank/DDBJ whole genome shotgun (WGS) entry which is preliminary data.</text>
</comment>
<organism evidence="2 3">
    <name type="scientific">Rhizophlyctis rosea</name>
    <dbReference type="NCBI Taxonomy" id="64517"/>
    <lineage>
        <taxon>Eukaryota</taxon>
        <taxon>Fungi</taxon>
        <taxon>Fungi incertae sedis</taxon>
        <taxon>Chytridiomycota</taxon>
        <taxon>Chytridiomycota incertae sedis</taxon>
        <taxon>Chytridiomycetes</taxon>
        <taxon>Rhizophlyctidales</taxon>
        <taxon>Rhizophlyctidaceae</taxon>
        <taxon>Rhizophlyctis</taxon>
    </lineage>
</organism>
<dbReference type="EMBL" id="JADGJD010000748">
    <property type="protein sequence ID" value="KAJ3048715.1"/>
    <property type="molecule type" value="Genomic_DNA"/>
</dbReference>
<protein>
    <recommendedName>
        <fullName evidence="4">Ankyrin</fullName>
    </recommendedName>
</protein>
<dbReference type="SUPFAM" id="SSF48403">
    <property type="entry name" value="Ankyrin repeat"/>
    <property type="match status" value="1"/>
</dbReference>
<evidence type="ECO:0000256" key="1">
    <source>
        <dbReference type="PROSITE-ProRule" id="PRU00023"/>
    </source>
</evidence>
<evidence type="ECO:0008006" key="4">
    <source>
        <dbReference type="Google" id="ProtNLM"/>
    </source>
</evidence>
<sequence>MNSCISAAAKTGDVALTSFFLAAAGYNLAPADLYLPLFNAISISSKGIVKPLLDRGADSKTEVRTAAEVGNIEIVEMLLNAGGDLDDAMYEAAASNHVDLVTFLLDRGANIDTGLYGAVAGPAMEFSVCC</sequence>
<dbReference type="Proteomes" id="UP001212841">
    <property type="component" value="Unassembled WGS sequence"/>
</dbReference>
<feature type="repeat" description="ANK" evidence="1">
    <location>
        <begin position="58"/>
        <end position="86"/>
    </location>
</feature>
<dbReference type="PROSITE" id="PS50297">
    <property type="entry name" value="ANK_REP_REGION"/>
    <property type="match status" value="2"/>
</dbReference>
<dbReference type="Pfam" id="PF12796">
    <property type="entry name" value="Ank_2"/>
    <property type="match status" value="1"/>
</dbReference>
<evidence type="ECO:0000313" key="2">
    <source>
        <dbReference type="EMBL" id="KAJ3048715.1"/>
    </source>
</evidence>
<dbReference type="Gene3D" id="1.25.40.20">
    <property type="entry name" value="Ankyrin repeat-containing domain"/>
    <property type="match status" value="1"/>
</dbReference>
<proteinExistence type="predicted"/>
<gene>
    <name evidence="2" type="ORF">HK097_010268</name>
</gene>
<dbReference type="PROSITE" id="PS50088">
    <property type="entry name" value="ANK_REPEAT"/>
    <property type="match status" value="2"/>
</dbReference>
<feature type="repeat" description="ANK" evidence="1">
    <location>
        <begin position="84"/>
        <end position="112"/>
    </location>
</feature>
<dbReference type="AlphaFoldDB" id="A0AAD5SAG6"/>
<reference evidence="2" key="1">
    <citation type="submission" date="2020-05" db="EMBL/GenBank/DDBJ databases">
        <title>Phylogenomic resolution of chytrid fungi.</title>
        <authorList>
            <person name="Stajich J.E."/>
            <person name="Amses K."/>
            <person name="Simmons R."/>
            <person name="Seto K."/>
            <person name="Myers J."/>
            <person name="Bonds A."/>
            <person name="Quandt C.A."/>
            <person name="Barry K."/>
            <person name="Liu P."/>
            <person name="Grigoriev I."/>
            <person name="Longcore J.E."/>
            <person name="James T.Y."/>
        </authorList>
    </citation>
    <scope>NUCLEOTIDE SEQUENCE</scope>
    <source>
        <strain evidence="2">JEL0318</strain>
    </source>
</reference>
<keyword evidence="3" id="KW-1185">Reference proteome</keyword>
<dbReference type="SMART" id="SM00248">
    <property type="entry name" value="ANK"/>
    <property type="match status" value="2"/>
</dbReference>